<reference evidence="3" key="1">
    <citation type="journal article" date="2019" name="Int. J. Syst. Evol. Microbiol.">
        <title>The Global Catalogue of Microorganisms (GCM) 10K type strain sequencing project: providing services to taxonomists for standard genome sequencing and annotation.</title>
        <authorList>
            <consortium name="The Broad Institute Genomics Platform"/>
            <consortium name="The Broad Institute Genome Sequencing Center for Infectious Disease"/>
            <person name="Wu L."/>
            <person name="Ma J."/>
        </authorList>
    </citation>
    <scope>NUCLEOTIDE SEQUENCE [LARGE SCALE GENOMIC DNA]</scope>
    <source>
        <strain evidence="3">CCM 7435</strain>
    </source>
</reference>
<comment type="caution">
    <text evidence="2">The sequence shown here is derived from an EMBL/GenBank/DDBJ whole genome shotgun (WGS) entry which is preliminary data.</text>
</comment>
<dbReference type="EMBL" id="JBHUHD010000001">
    <property type="protein sequence ID" value="MFD2138843.1"/>
    <property type="molecule type" value="Genomic_DNA"/>
</dbReference>
<evidence type="ECO:0000256" key="1">
    <source>
        <dbReference type="SAM" id="Phobius"/>
    </source>
</evidence>
<keyword evidence="3" id="KW-1185">Reference proteome</keyword>
<keyword evidence="1" id="KW-0472">Membrane</keyword>
<evidence type="ECO:0000313" key="3">
    <source>
        <dbReference type="Proteomes" id="UP001597299"/>
    </source>
</evidence>
<feature type="transmembrane region" description="Helical" evidence="1">
    <location>
        <begin position="31"/>
        <end position="51"/>
    </location>
</feature>
<proteinExistence type="predicted"/>
<dbReference type="RefSeq" id="WP_213355416.1">
    <property type="nucleotide sequence ID" value="NZ_JAHBGB010000044.1"/>
</dbReference>
<dbReference type="Proteomes" id="UP001597299">
    <property type="component" value="Unassembled WGS sequence"/>
</dbReference>
<keyword evidence="1" id="KW-1133">Transmembrane helix</keyword>
<accession>A0ABW4YRL2</accession>
<name>A0ABW4YRL2_9HYPH</name>
<protein>
    <submittedName>
        <fullName evidence="2">Uncharacterized protein</fullName>
    </submittedName>
</protein>
<organism evidence="2 3">
    <name type="scientific">Ancylobacter oerskovii</name>
    <dbReference type="NCBI Taxonomy" id="459519"/>
    <lineage>
        <taxon>Bacteria</taxon>
        <taxon>Pseudomonadati</taxon>
        <taxon>Pseudomonadota</taxon>
        <taxon>Alphaproteobacteria</taxon>
        <taxon>Hyphomicrobiales</taxon>
        <taxon>Xanthobacteraceae</taxon>
        <taxon>Ancylobacter</taxon>
    </lineage>
</organism>
<evidence type="ECO:0000313" key="2">
    <source>
        <dbReference type="EMBL" id="MFD2138843.1"/>
    </source>
</evidence>
<gene>
    <name evidence="2" type="ORF">ACFSNC_00375</name>
</gene>
<sequence length="52" mass="5837">MAEPLSIEERRGFPAPRPTLWQEIYGEFRRLFACLGFGLVAALVLMLSGVVQ</sequence>
<keyword evidence="1" id="KW-0812">Transmembrane</keyword>